<dbReference type="GO" id="GO:0006506">
    <property type="term" value="P:GPI anchor biosynthetic process"/>
    <property type="evidence" value="ECO:0007669"/>
    <property type="project" value="UniProtKB-UniPathway"/>
</dbReference>
<dbReference type="PANTHER" id="PTHR12468">
    <property type="entry name" value="GPI MANNOSYLTRANSFERASE 2"/>
    <property type="match status" value="1"/>
</dbReference>
<gene>
    <name evidence="10" type="ORF">RA11412_2380</name>
</gene>
<evidence type="ECO:0000256" key="6">
    <source>
        <dbReference type="ARBA" id="ARBA00022692"/>
    </source>
</evidence>
<keyword evidence="8" id="KW-1133">Transmembrane helix</keyword>
<evidence type="ECO:0000256" key="5">
    <source>
        <dbReference type="ARBA" id="ARBA00022679"/>
    </source>
</evidence>
<comment type="subcellular location">
    <subcellularLocation>
        <location evidence="1">Endoplasmic reticulum membrane</location>
        <topology evidence="1">Multi-pass membrane protein</topology>
    </subcellularLocation>
</comment>
<protein>
    <submittedName>
        <fullName evidence="10">Integral membrane protein</fullName>
    </submittedName>
</protein>
<evidence type="ECO:0000256" key="2">
    <source>
        <dbReference type="ARBA" id="ARBA00004687"/>
    </source>
</evidence>
<sequence length="434" mass="48405">MSTDSTILDRLYTRLHGWGHYLCTLFVELPVILRVLLIYGLSRLWGVAVFSMVGRQQLWGPWGERLGYLEFISTWDSGWYWQIADRGYPVELPQDMSGTVMQNQWAFYPLFPLTSGYISRTTGLEYYAVASTVALLAGFIAAWIVYRLCIASLQALGRTDAAENTSLGCWAVAVFAFLPVAPVLQAPYAESVNLIFLAWTLYLMVRARYLLLLPVAALACLSRPVGVPLGAAAGLWWFICLITDMRADARRRADGETPRGFWRIFASRAVQLCSALMVCACALIWPAIAWAVTGRVDAYTATETAWRSSHLAPFEPWLKQGSIYFGVFSIPLLVLLVVVFALVLLSPAVRGVLSGPLILWCACYAAYLLIFLNPQSSTFRLLLPLFPLVLPMVAVSASRAYRWLLVLSGATLQLVWVGWLWHWKQNPGGGDYPP</sequence>
<evidence type="ECO:0000313" key="11">
    <source>
        <dbReference type="Proteomes" id="UP000250241"/>
    </source>
</evidence>
<accession>A0A2Z5R4M6</accession>
<evidence type="ECO:0000256" key="3">
    <source>
        <dbReference type="ARBA" id="ARBA00022502"/>
    </source>
</evidence>
<name>A0A2Z5R4M6_9MICC</name>
<evidence type="ECO:0000313" key="10">
    <source>
        <dbReference type="EMBL" id="BAV88679.1"/>
    </source>
</evidence>
<dbReference type="UniPathway" id="UPA00196"/>
<dbReference type="RefSeq" id="WP_172425692.1">
    <property type="nucleotide sequence ID" value="NZ_CBDEQU010000003.1"/>
</dbReference>
<dbReference type="GeneID" id="93862589"/>
<keyword evidence="5" id="KW-0808">Transferase</keyword>
<evidence type="ECO:0000256" key="8">
    <source>
        <dbReference type="ARBA" id="ARBA00022989"/>
    </source>
</evidence>
<dbReference type="KEGG" id="raj:RA11412_2380"/>
<comment type="pathway">
    <text evidence="2">Glycolipid biosynthesis; glycosylphosphatidylinositol-anchor biosynthesis.</text>
</comment>
<dbReference type="EMBL" id="AP017895">
    <property type="protein sequence ID" value="BAV88679.1"/>
    <property type="molecule type" value="Genomic_DNA"/>
</dbReference>
<reference evidence="10 11" key="1">
    <citation type="submission" date="2016-10" db="EMBL/GenBank/DDBJ databases">
        <title>Genome sequence of Rothia aeria strain JCM11412.</title>
        <authorList>
            <person name="Nambu T."/>
        </authorList>
    </citation>
    <scope>NUCLEOTIDE SEQUENCE [LARGE SCALE GENOMIC DNA]</scope>
    <source>
        <strain evidence="10 11">JCM 11412</strain>
    </source>
</reference>
<organism evidence="10 11">
    <name type="scientific">Rothia aeria</name>
    <dbReference type="NCBI Taxonomy" id="172042"/>
    <lineage>
        <taxon>Bacteria</taxon>
        <taxon>Bacillati</taxon>
        <taxon>Actinomycetota</taxon>
        <taxon>Actinomycetes</taxon>
        <taxon>Micrococcales</taxon>
        <taxon>Micrococcaceae</taxon>
        <taxon>Rothia</taxon>
    </lineage>
</organism>
<evidence type="ECO:0000256" key="4">
    <source>
        <dbReference type="ARBA" id="ARBA00022676"/>
    </source>
</evidence>
<keyword evidence="4" id="KW-0328">Glycosyltransferase</keyword>
<evidence type="ECO:0000256" key="7">
    <source>
        <dbReference type="ARBA" id="ARBA00022824"/>
    </source>
</evidence>
<keyword evidence="6" id="KW-0812">Transmembrane</keyword>
<proteinExistence type="predicted"/>
<dbReference type="Proteomes" id="UP000250241">
    <property type="component" value="Chromosome"/>
</dbReference>
<keyword evidence="9" id="KW-0472">Membrane</keyword>
<evidence type="ECO:0000256" key="1">
    <source>
        <dbReference type="ARBA" id="ARBA00004477"/>
    </source>
</evidence>
<keyword evidence="11" id="KW-1185">Reference proteome</keyword>
<dbReference type="GO" id="GO:0000009">
    <property type="term" value="F:alpha-1,6-mannosyltransferase activity"/>
    <property type="evidence" value="ECO:0007669"/>
    <property type="project" value="InterPro"/>
</dbReference>
<dbReference type="GO" id="GO:0016020">
    <property type="term" value="C:membrane"/>
    <property type="evidence" value="ECO:0007669"/>
    <property type="project" value="GOC"/>
</dbReference>
<evidence type="ECO:0000256" key="9">
    <source>
        <dbReference type="ARBA" id="ARBA00023136"/>
    </source>
</evidence>
<dbReference type="AlphaFoldDB" id="A0A2Z5R4M6"/>
<keyword evidence="3" id="KW-0337">GPI-anchor biosynthesis</keyword>
<dbReference type="PANTHER" id="PTHR12468:SF2">
    <property type="entry name" value="GPI MANNOSYLTRANSFERASE 2"/>
    <property type="match status" value="1"/>
</dbReference>
<dbReference type="GO" id="GO:0004376">
    <property type="term" value="F:GPI mannosyltransferase activity"/>
    <property type="evidence" value="ECO:0007669"/>
    <property type="project" value="InterPro"/>
</dbReference>
<dbReference type="InterPro" id="IPR007315">
    <property type="entry name" value="PIG-V/Gpi18"/>
</dbReference>
<keyword evidence="7" id="KW-0256">Endoplasmic reticulum</keyword>